<comment type="caution">
    <text evidence="2">The sequence shown here is derived from an EMBL/GenBank/DDBJ whole genome shotgun (WGS) entry which is preliminary data.</text>
</comment>
<feature type="transmembrane region" description="Helical" evidence="1">
    <location>
        <begin position="63"/>
        <end position="80"/>
    </location>
</feature>
<feature type="transmembrane region" description="Helical" evidence="1">
    <location>
        <begin position="92"/>
        <end position="110"/>
    </location>
</feature>
<feature type="transmembrane region" description="Helical" evidence="1">
    <location>
        <begin position="369"/>
        <end position="395"/>
    </location>
</feature>
<evidence type="ECO:0000313" key="2">
    <source>
        <dbReference type="EMBL" id="MFB9212464.1"/>
    </source>
</evidence>
<dbReference type="EMBL" id="JBHMEW010000061">
    <property type="protein sequence ID" value="MFB9212464.1"/>
    <property type="molecule type" value="Genomic_DNA"/>
</dbReference>
<evidence type="ECO:0000313" key="3">
    <source>
        <dbReference type="Proteomes" id="UP001589654"/>
    </source>
</evidence>
<feature type="transmembrane region" description="Helical" evidence="1">
    <location>
        <begin position="220"/>
        <end position="239"/>
    </location>
</feature>
<feature type="transmembrane region" description="Helical" evidence="1">
    <location>
        <begin position="269"/>
        <end position="288"/>
    </location>
</feature>
<keyword evidence="1" id="KW-0472">Membrane</keyword>
<gene>
    <name evidence="2" type="ORF">ACFFUR_11665</name>
</gene>
<evidence type="ECO:0000256" key="1">
    <source>
        <dbReference type="SAM" id="Phobius"/>
    </source>
</evidence>
<organism evidence="2 3">
    <name type="scientific">Echinicola jeungdonensis</name>
    <dbReference type="NCBI Taxonomy" id="709343"/>
    <lineage>
        <taxon>Bacteria</taxon>
        <taxon>Pseudomonadati</taxon>
        <taxon>Bacteroidota</taxon>
        <taxon>Cytophagia</taxon>
        <taxon>Cytophagales</taxon>
        <taxon>Cyclobacteriaceae</taxon>
        <taxon>Echinicola</taxon>
    </lineage>
</organism>
<accession>A0ABV5J6M7</accession>
<sequence>MLFAIVVIGVTVLLSITVRKIVFEGKWEWVIYFMALYLPFYTTSLSIVYQATGSPILVNVFKVLKEFVVFLGIISFIFYQKNIFDYPFRFHWVDKLFLMFYGLCLVFLILPIGEAGFISKLVYMKNILMMGLLYFFGRNTRFNPNEFRQFFNIIMGIAVAAFGLSILEKIMGLHFQQITGYADYNLAINDIEPSGNYGLSWTFETQTMGMRLASFFSTPLEMASACLLGFSVGLIGYLTSRREQSFIFILVMLAATGSLVFAASRSSFVSFFVMLFFIALIFRLYGLIKLGVSLLTIFVIYVVFIAPKEFYYFVIDTLTFQNSSSIGHVIAWLEAINQIIIAPWGTGLAMSGNMSSVTDELRIGGENQFLVFGVQLGVLGMILYILILGLGIKTAIKVFRRTKNTHAARIAFLAGTVKVGLLLPLFTSNAEIYAYVSWLTWWMIGFSVREYHQIQLAETDPPNSMVLQH</sequence>
<keyword evidence="1" id="KW-0812">Transmembrane</keyword>
<dbReference type="RefSeq" id="WP_290247665.1">
    <property type="nucleotide sequence ID" value="NZ_JAUFQT010000001.1"/>
</dbReference>
<feature type="transmembrane region" description="Helical" evidence="1">
    <location>
        <begin position="407"/>
        <end position="426"/>
    </location>
</feature>
<feature type="transmembrane region" description="Helical" evidence="1">
    <location>
        <begin position="294"/>
        <end position="314"/>
    </location>
</feature>
<keyword evidence="1" id="KW-1133">Transmembrane helix</keyword>
<dbReference type="PANTHER" id="PTHR37422">
    <property type="entry name" value="TEICHURONIC ACID BIOSYNTHESIS PROTEIN TUAE"/>
    <property type="match status" value="1"/>
</dbReference>
<feature type="transmembrane region" description="Helical" evidence="1">
    <location>
        <begin position="29"/>
        <end position="51"/>
    </location>
</feature>
<dbReference type="PANTHER" id="PTHR37422:SF13">
    <property type="entry name" value="LIPOPOLYSACCHARIDE BIOSYNTHESIS PROTEIN PA4999-RELATED"/>
    <property type="match status" value="1"/>
</dbReference>
<dbReference type="Proteomes" id="UP001589654">
    <property type="component" value="Unassembled WGS sequence"/>
</dbReference>
<dbReference type="InterPro" id="IPR051533">
    <property type="entry name" value="WaaL-like"/>
</dbReference>
<keyword evidence="3" id="KW-1185">Reference proteome</keyword>
<keyword evidence="2" id="KW-0436">Ligase</keyword>
<protein>
    <submittedName>
        <fullName evidence="2">O-antigen ligase family protein</fullName>
    </submittedName>
</protein>
<feature type="transmembrane region" description="Helical" evidence="1">
    <location>
        <begin position="149"/>
        <end position="167"/>
    </location>
</feature>
<feature type="transmembrane region" description="Helical" evidence="1">
    <location>
        <begin position="117"/>
        <end position="137"/>
    </location>
</feature>
<feature type="transmembrane region" description="Helical" evidence="1">
    <location>
        <begin position="245"/>
        <end position="262"/>
    </location>
</feature>
<reference evidence="2 3" key="1">
    <citation type="submission" date="2024-09" db="EMBL/GenBank/DDBJ databases">
        <authorList>
            <person name="Sun Q."/>
            <person name="Mori K."/>
        </authorList>
    </citation>
    <scope>NUCLEOTIDE SEQUENCE [LARGE SCALE GENOMIC DNA]</scope>
    <source>
        <strain evidence="2 3">CECT 7682</strain>
    </source>
</reference>
<dbReference type="GO" id="GO:0016874">
    <property type="term" value="F:ligase activity"/>
    <property type="evidence" value="ECO:0007669"/>
    <property type="project" value="UniProtKB-KW"/>
</dbReference>
<proteinExistence type="predicted"/>
<name>A0ABV5J6M7_9BACT</name>